<proteinExistence type="predicted"/>
<dbReference type="CDD" id="cd21853">
    <property type="entry name" value="KNL1_NTD"/>
    <property type="match status" value="1"/>
</dbReference>
<feature type="non-terminal residue" evidence="1">
    <location>
        <position position="479"/>
    </location>
</feature>
<dbReference type="GO" id="GO:0005634">
    <property type="term" value="C:nucleus"/>
    <property type="evidence" value="ECO:0007669"/>
    <property type="project" value="TreeGrafter"/>
</dbReference>
<keyword evidence="2" id="KW-1185">Reference proteome</keyword>
<dbReference type="EMBL" id="VWZO01005402">
    <property type="protein sequence ID" value="NXH12341.1"/>
    <property type="molecule type" value="Genomic_DNA"/>
</dbReference>
<dbReference type="PANTHER" id="PTHR16520">
    <property type="entry name" value="KINETOCHORE SCAFFOLD 1"/>
    <property type="match status" value="1"/>
</dbReference>
<gene>
    <name evidence="1" type="primary">Knl1_1</name>
    <name evidence="1" type="ORF">BUCCAP_R02289</name>
</gene>
<dbReference type="InterPro" id="IPR043651">
    <property type="entry name" value="KNL1_MELT_rpt"/>
</dbReference>
<dbReference type="Proteomes" id="UP000534107">
    <property type="component" value="Unassembled WGS sequence"/>
</dbReference>
<name>A0A7K9HER6_9PICI</name>
<dbReference type="OrthoDB" id="6132334at2759"/>
<dbReference type="PANTHER" id="PTHR16520:SF3">
    <property type="entry name" value="KINETOCHORE SCAFFOLD 1"/>
    <property type="match status" value="1"/>
</dbReference>
<dbReference type="GO" id="GO:0034501">
    <property type="term" value="P:protein localization to kinetochore"/>
    <property type="evidence" value="ECO:0007669"/>
    <property type="project" value="InterPro"/>
</dbReference>
<dbReference type="AlphaFoldDB" id="A0A7K9HER6"/>
<dbReference type="GO" id="GO:0008608">
    <property type="term" value="P:attachment of spindle microtubules to kinetochore"/>
    <property type="evidence" value="ECO:0007669"/>
    <property type="project" value="InterPro"/>
</dbReference>
<accession>A0A7K9HER6</accession>
<dbReference type="InterPro" id="IPR037388">
    <property type="entry name" value="Blinkin"/>
</dbReference>
<protein>
    <submittedName>
        <fullName evidence="1">KNL1 protein</fullName>
    </submittedName>
</protein>
<comment type="caution">
    <text evidence="1">The sequence shown here is derived from an EMBL/GenBank/DDBJ whole genome shotgun (WGS) entry which is preliminary data.</text>
</comment>
<sequence length="479" mass="52514">MEKIDADPTMENENTEHIRGKRLSSILKASRLPLDDLGNGNELTQDITIEKRRKTLRRVSFANTIKVFERDLKSNTAESTGMNTLLHAPIQAPVQQTEGQDADSTLHRLNRHDSTVLFSEENEMDMTSSHTAVITGNLISSQDDQTRKIDFTSFLASLNSSNANSETSKEFPSFPDPTEILCPAVEQKEDATAVKKINLNEFLMSLTSTDKAANSGPEEEDVFCIPSQASEDITQSSAVFVYSHEPMDTCNVTKVFRGQEDGMEMTKCLSVDAKAVFSAVGSVSSETVFRGDQTLPSSKGDDMDITGNYTDVIHNDSTKEMKSCQNSDRQEKTHVMKVVNKTLPAPERGFLIGETTSSEEAFKAPHSADGLSLLGANLPEAHKFGSQLPLALEKSVVFPSGESMDLTGNCVVSDYRVNVPLSERKAVPGYQDENKTTSLKRGVRVTVKTIPAVPAHKTVVFSHNRDDMEITASHTTALN</sequence>
<reference evidence="1 2" key="1">
    <citation type="submission" date="2019-09" db="EMBL/GenBank/DDBJ databases">
        <title>Bird 10,000 Genomes (B10K) Project - Family phase.</title>
        <authorList>
            <person name="Zhang G."/>
        </authorList>
    </citation>
    <scope>NUCLEOTIDE SEQUENCE [LARGE SCALE GENOMIC DNA]</scope>
    <source>
        <strain evidence="1">B10K-DU-001-16</strain>
        <tissue evidence="1">Muscle</tissue>
    </source>
</reference>
<organism evidence="1 2">
    <name type="scientific">Bucco capensis</name>
    <name type="common">collared puffbird</name>
    <dbReference type="NCBI Taxonomy" id="135168"/>
    <lineage>
        <taxon>Eukaryota</taxon>
        <taxon>Metazoa</taxon>
        <taxon>Chordata</taxon>
        <taxon>Craniata</taxon>
        <taxon>Vertebrata</taxon>
        <taxon>Euteleostomi</taxon>
        <taxon>Archelosauria</taxon>
        <taxon>Archosauria</taxon>
        <taxon>Dinosauria</taxon>
        <taxon>Saurischia</taxon>
        <taxon>Theropoda</taxon>
        <taxon>Coelurosauria</taxon>
        <taxon>Aves</taxon>
        <taxon>Neognathae</taxon>
        <taxon>Neoaves</taxon>
        <taxon>Telluraves</taxon>
        <taxon>Coraciimorphae</taxon>
        <taxon>Piciformes</taxon>
        <taxon>Bucconidae</taxon>
        <taxon>Bucco</taxon>
    </lineage>
</organism>
<dbReference type="Pfam" id="PF19221">
    <property type="entry name" value="MELT"/>
    <property type="match status" value="5"/>
</dbReference>
<feature type="non-terminal residue" evidence="1">
    <location>
        <position position="1"/>
    </location>
</feature>
<evidence type="ECO:0000313" key="2">
    <source>
        <dbReference type="Proteomes" id="UP000534107"/>
    </source>
</evidence>
<evidence type="ECO:0000313" key="1">
    <source>
        <dbReference type="EMBL" id="NXH12341.1"/>
    </source>
</evidence>
<dbReference type="GO" id="GO:0051301">
    <property type="term" value="P:cell division"/>
    <property type="evidence" value="ECO:0007669"/>
    <property type="project" value="InterPro"/>
</dbReference>